<dbReference type="InterPro" id="IPR043130">
    <property type="entry name" value="CDP-OH_PTrfase_TM_dom"/>
</dbReference>
<reference evidence="8 9" key="1">
    <citation type="submission" date="2020-11" db="EMBL/GenBank/DDBJ databases">
        <title>Kefir isolates.</title>
        <authorList>
            <person name="Marcisauskas S."/>
            <person name="Kim Y."/>
            <person name="Blasche S."/>
        </authorList>
    </citation>
    <scope>NUCLEOTIDE SEQUENCE [LARGE SCALE GENOMIC DNA]</scope>
    <source>
        <strain evidence="8 9">KR</strain>
    </source>
</reference>
<evidence type="ECO:0000313" key="9">
    <source>
        <dbReference type="Proteomes" id="UP000777482"/>
    </source>
</evidence>
<accession>A0A9P6WAN7</accession>
<feature type="transmembrane region" description="Helical" evidence="7">
    <location>
        <begin position="405"/>
        <end position="423"/>
    </location>
</feature>
<proteinExistence type="inferred from homology"/>
<dbReference type="GO" id="GO:0016020">
    <property type="term" value="C:membrane"/>
    <property type="evidence" value="ECO:0007669"/>
    <property type="project" value="UniProtKB-SubCell"/>
</dbReference>
<feature type="region of interest" description="Disordered" evidence="6">
    <location>
        <begin position="446"/>
        <end position="500"/>
    </location>
</feature>
<protein>
    <recommendedName>
        <fullName evidence="10">Cholinephosphotransferase</fullName>
    </recommendedName>
</protein>
<dbReference type="AlphaFoldDB" id="A0A9P6WAN7"/>
<dbReference type="GO" id="GO:0008654">
    <property type="term" value="P:phospholipid biosynthetic process"/>
    <property type="evidence" value="ECO:0007669"/>
    <property type="project" value="InterPro"/>
</dbReference>
<dbReference type="PROSITE" id="PS00379">
    <property type="entry name" value="CDP_ALCOHOL_P_TRANSF"/>
    <property type="match status" value="1"/>
</dbReference>
<dbReference type="Gene3D" id="1.20.120.1760">
    <property type="match status" value="1"/>
</dbReference>
<gene>
    <name evidence="8" type="ORF">C6P46_000034</name>
</gene>
<feature type="transmembrane region" description="Helical" evidence="7">
    <location>
        <begin position="343"/>
        <end position="363"/>
    </location>
</feature>
<evidence type="ECO:0000256" key="4">
    <source>
        <dbReference type="ARBA" id="ARBA00023136"/>
    </source>
</evidence>
<dbReference type="OrthoDB" id="196717at2759"/>
<keyword evidence="4 7" id="KW-0472">Membrane</keyword>
<evidence type="ECO:0000256" key="2">
    <source>
        <dbReference type="ARBA" id="ARBA00010441"/>
    </source>
</evidence>
<dbReference type="EMBL" id="PUHQ01000001">
    <property type="protein sequence ID" value="KAG0667503.1"/>
    <property type="molecule type" value="Genomic_DNA"/>
</dbReference>
<organism evidence="8 9">
    <name type="scientific">Rhodotorula mucilaginosa</name>
    <name type="common">Yeast</name>
    <name type="synonym">Rhodotorula rubra</name>
    <dbReference type="NCBI Taxonomy" id="5537"/>
    <lineage>
        <taxon>Eukaryota</taxon>
        <taxon>Fungi</taxon>
        <taxon>Dikarya</taxon>
        <taxon>Basidiomycota</taxon>
        <taxon>Pucciniomycotina</taxon>
        <taxon>Microbotryomycetes</taxon>
        <taxon>Sporidiobolales</taxon>
        <taxon>Sporidiobolaceae</taxon>
        <taxon>Rhodotorula</taxon>
    </lineage>
</organism>
<comment type="caution">
    <text evidence="8">The sequence shown here is derived from an EMBL/GenBank/DDBJ whole genome shotgun (WGS) entry which is preliminary data.</text>
</comment>
<dbReference type="InterPro" id="IPR048254">
    <property type="entry name" value="CDP_ALCOHOL_P_TRANSF_CS"/>
</dbReference>
<dbReference type="Proteomes" id="UP000777482">
    <property type="component" value="Unassembled WGS sequence"/>
</dbReference>
<name>A0A9P6WAN7_RHOMI</name>
<keyword evidence="3 5" id="KW-0808">Transferase</keyword>
<keyword evidence="7" id="KW-0812">Transmembrane</keyword>
<keyword evidence="9" id="KW-1185">Reference proteome</keyword>
<dbReference type="InterPro" id="IPR014472">
    <property type="entry name" value="CHOPT"/>
</dbReference>
<dbReference type="GO" id="GO:0016780">
    <property type="term" value="F:phosphotransferase activity, for other substituted phosphate groups"/>
    <property type="evidence" value="ECO:0007669"/>
    <property type="project" value="InterPro"/>
</dbReference>
<comment type="similarity">
    <text evidence="2 5">Belongs to the CDP-alcohol phosphatidyltransferase class-I family.</text>
</comment>
<feature type="transmembrane region" description="Helical" evidence="7">
    <location>
        <begin position="50"/>
        <end position="69"/>
    </location>
</feature>
<feature type="transmembrane region" description="Helical" evidence="7">
    <location>
        <begin position="276"/>
        <end position="293"/>
    </location>
</feature>
<evidence type="ECO:0000256" key="1">
    <source>
        <dbReference type="ARBA" id="ARBA00004370"/>
    </source>
</evidence>
<evidence type="ECO:0000256" key="6">
    <source>
        <dbReference type="SAM" id="MobiDB-lite"/>
    </source>
</evidence>
<evidence type="ECO:0008006" key="10">
    <source>
        <dbReference type="Google" id="ProtNLM"/>
    </source>
</evidence>
<evidence type="ECO:0000256" key="5">
    <source>
        <dbReference type="RuleBase" id="RU003750"/>
    </source>
</evidence>
<dbReference type="Pfam" id="PF01066">
    <property type="entry name" value="CDP-OH_P_transf"/>
    <property type="match status" value="1"/>
</dbReference>
<comment type="subcellular location">
    <subcellularLocation>
        <location evidence="1">Membrane</location>
    </subcellularLocation>
</comment>
<keyword evidence="7" id="KW-1133">Transmembrane helix</keyword>
<evidence type="ECO:0000256" key="3">
    <source>
        <dbReference type="ARBA" id="ARBA00022679"/>
    </source>
</evidence>
<feature type="transmembrane region" description="Helical" evidence="7">
    <location>
        <begin position="375"/>
        <end position="393"/>
    </location>
</feature>
<sequence length="500" mass="54687">MGIYIPASKRERLLQYKYSSTDLSLTSKYILTPFWNRLVLLFPKTMAPNAITLLGLSLVFGNFLTLLYYNPTLSTGTKPLHVNKGGTWDPLFPPTSSEPSVMSTFFTWLTGRSAAHFADHGAPRWLYFTFAAGLFAYQSLDAIDGKQARRTGTSGPLGELFDHGCDALNTTLGCLLVASALNLGLSWWTVASLVATQANFYVSTWEEFHTGTLFLSAFSGPVEGILLVVGVFIITGFKGPGFWDTGVLSFFGLHPSTNSFLASLPFHVKDLPINDLFLCFSSVGLLFNIYAALKNISVAMPAESRNLSSLVKPLTRLSPFIAQTLAMLGWIHARERLLLRTTLFIPLALFWGIASAHHVQLVILAHLTKSPFPSALYHPLVVLTVLAALDARFKVFQTTDERVKQAVLGCLAIAFLVYSHFVWEVIGDICRFYDINCLTIKRKPPPGSAGHHDSPAEIAQAHGKGKAPVREKNTPVAIDADPTGVKQPTAAGTLKRAKAQ</sequence>
<dbReference type="PANTHER" id="PTHR10414:SF37">
    <property type="entry name" value="BB IN A BOXCAR, ISOFORM C"/>
    <property type="match status" value="1"/>
</dbReference>
<evidence type="ECO:0000313" key="8">
    <source>
        <dbReference type="EMBL" id="KAG0667503.1"/>
    </source>
</evidence>
<dbReference type="PANTHER" id="PTHR10414">
    <property type="entry name" value="ETHANOLAMINEPHOSPHOTRANSFERASE"/>
    <property type="match status" value="1"/>
</dbReference>
<feature type="transmembrane region" description="Helical" evidence="7">
    <location>
        <begin position="214"/>
        <end position="234"/>
    </location>
</feature>
<evidence type="ECO:0000256" key="7">
    <source>
        <dbReference type="SAM" id="Phobius"/>
    </source>
</evidence>
<dbReference type="InterPro" id="IPR000462">
    <property type="entry name" value="CDP-OH_P_trans"/>
</dbReference>